<dbReference type="InterPro" id="IPR044304">
    <property type="entry name" value="NUBPL-like"/>
</dbReference>
<comment type="function">
    <text evidence="8">Binds and transfers iron-sulfur (Fe-S) clusters to target apoproteins. Can hydrolyze ATP.</text>
</comment>
<sequence length="368" mass="39737">MVTKELIRQALQPIIDPEYKASVVDLNFVKDVVIKENRISLTCVLTSSDEAYKASLQSQIQDALASVGADQIHIRFREITDYEKNQLAELGNAPGNGESEGSDAAQSQHAAAPLLDPQSPVQFIAIASGKGGVGKSTVTANLAVALARLGKKVGIMDADIYGFSIPDMMGIEEQPQLIDNRIHPVVKFGVKVISMGFFVEDNSPVIWRGPMLGKMLHNFFHEVDWGELDYLLLDLPPGTGDIALDLHQLLPQSKEILVTTPHATAAFVAARAGAMAVQTQHDIIGVVENMAYYECSKCGEKDYVFGRGGGAMLAEQLHTKLLAQIPLGAPVNHVSEADFSPSVYKADSKSGGIYLELAANVIEELQKN</sequence>
<dbReference type="Proteomes" id="UP000490800">
    <property type="component" value="Unassembled WGS sequence"/>
</dbReference>
<dbReference type="AlphaFoldDB" id="A0A7X3FM36"/>
<evidence type="ECO:0000256" key="2">
    <source>
        <dbReference type="ARBA" id="ARBA00008205"/>
    </source>
</evidence>
<reference evidence="11 12" key="1">
    <citation type="journal article" date="2019" name="Microorganisms">
        <title>Paenibacillus lutrae sp. nov., A Chitinolytic Species Isolated from A River Otter in Castril Natural Park, Granada, Spain.</title>
        <authorList>
            <person name="Rodriguez M."/>
            <person name="Reina J.C."/>
            <person name="Bejar V."/>
            <person name="Llamas I."/>
        </authorList>
    </citation>
    <scope>NUCLEOTIDE SEQUENCE [LARGE SCALE GENOMIC DNA]</scope>
    <source>
        <strain evidence="11 12">N10</strain>
    </source>
</reference>
<keyword evidence="8" id="KW-0378">Hydrolase</keyword>
<dbReference type="RefSeq" id="WP_157338632.1">
    <property type="nucleotide sequence ID" value="NZ_RHLK01000020.1"/>
</dbReference>
<dbReference type="InterPro" id="IPR033756">
    <property type="entry name" value="YlxH/NBP35"/>
</dbReference>
<comment type="caution">
    <text evidence="11">The sequence shown here is derived from an EMBL/GenBank/DDBJ whole genome shotgun (WGS) entry which is preliminary data.</text>
</comment>
<dbReference type="SUPFAM" id="SSF52540">
    <property type="entry name" value="P-loop containing nucleoside triphosphate hydrolases"/>
    <property type="match status" value="1"/>
</dbReference>
<dbReference type="PANTHER" id="PTHR42961">
    <property type="entry name" value="IRON-SULFUR PROTEIN NUBPL"/>
    <property type="match status" value="1"/>
</dbReference>
<keyword evidence="3 8" id="KW-0479">Metal-binding</keyword>
<keyword evidence="7 8" id="KW-0411">Iron-sulfur</keyword>
<dbReference type="Gene3D" id="3.30.300.130">
    <property type="entry name" value="Fe-S cluster assembly (FSCA)"/>
    <property type="match status" value="1"/>
</dbReference>
<comment type="similarity">
    <text evidence="1">In the N-terminal section; belongs to the MIP18 family.</text>
</comment>
<dbReference type="GO" id="GO:0046872">
    <property type="term" value="F:metal ion binding"/>
    <property type="evidence" value="ECO:0007669"/>
    <property type="project" value="UniProtKB-KW"/>
</dbReference>
<feature type="region of interest" description="Disordered" evidence="9">
    <location>
        <begin position="89"/>
        <end position="110"/>
    </location>
</feature>
<comment type="similarity">
    <text evidence="2">In the C-terminal section; belongs to the Mrp/NBP35 ATP-binding proteins family.</text>
</comment>
<proteinExistence type="inferred from homology"/>
<dbReference type="GO" id="GO:0005524">
    <property type="term" value="F:ATP binding"/>
    <property type="evidence" value="ECO:0007669"/>
    <property type="project" value="UniProtKB-UniRule"/>
</dbReference>
<dbReference type="CDD" id="cd02037">
    <property type="entry name" value="Mrp_NBP35"/>
    <property type="match status" value="1"/>
</dbReference>
<evidence type="ECO:0000256" key="7">
    <source>
        <dbReference type="ARBA" id="ARBA00023014"/>
    </source>
</evidence>
<dbReference type="Gene3D" id="3.40.50.300">
    <property type="entry name" value="P-loop containing nucleotide triphosphate hydrolases"/>
    <property type="match status" value="1"/>
</dbReference>
<evidence type="ECO:0000313" key="12">
    <source>
        <dbReference type="Proteomes" id="UP000490800"/>
    </source>
</evidence>
<evidence type="ECO:0000256" key="6">
    <source>
        <dbReference type="ARBA" id="ARBA00023004"/>
    </source>
</evidence>
<feature type="binding site" evidence="8">
    <location>
        <begin position="129"/>
        <end position="136"/>
    </location>
    <ligand>
        <name>ATP</name>
        <dbReference type="ChEBI" id="CHEBI:30616"/>
    </ligand>
</feature>
<dbReference type="PANTHER" id="PTHR42961:SF2">
    <property type="entry name" value="IRON-SULFUR PROTEIN NUBPL"/>
    <property type="match status" value="1"/>
</dbReference>
<evidence type="ECO:0000256" key="5">
    <source>
        <dbReference type="ARBA" id="ARBA00022840"/>
    </source>
</evidence>
<dbReference type="EMBL" id="RHLK01000020">
    <property type="protein sequence ID" value="MVP02221.1"/>
    <property type="molecule type" value="Genomic_DNA"/>
</dbReference>
<keyword evidence="4 8" id="KW-0547">Nucleotide-binding</keyword>
<dbReference type="InterPro" id="IPR002744">
    <property type="entry name" value="MIP18-like"/>
</dbReference>
<gene>
    <name evidence="11" type="ORF">EDM21_22320</name>
</gene>
<dbReference type="InterPro" id="IPR000808">
    <property type="entry name" value="Mrp-like_CS"/>
</dbReference>
<name>A0A7X3FM36_9BACL</name>
<dbReference type="SUPFAM" id="SSF117916">
    <property type="entry name" value="Fe-S cluster assembly (FSCA) domain-like"/>
    <property type="match status" value="1"/>
</dbReference>
<dbReference type="FunFam" id="3.40.50.300:FF:001099">
    <property type="entry name" value="Iron-sulfur cluster carrier protein"/>
    <property type="match status" value="1"/>
</dbReference>
<feature type="domain" description="MIP18 family-like" evidence="10">
    <location>
        <begin position="5"/>
        <end position="68"/>
    </location>
</feature>
<evidence type="ECO:0000256" key="4">
    <source>
        <dbReference type="ARBA" id="ARBA00022741"/>
    </source>
</evidence>
<dbReference type="GO" id="GO:0016226">
    <property type="term" value="P:iron-sulfur cluster assembly"/>
    <property type="evidence" value="ECO:0007669"/>
    <property type="project" value="InterPro"/>
</dbReference>
<evidence type="ECO:0000256" key="3">
    <source>
        <dbReference type="ARBA" id="ARBA00022723"/>
    </source>
</evidence>
<dbReference type="GO" id="GO:0140663">
    <property type="term" value="F:ATP-dependent FeS chaperone activity"/>
    <property type="evidence" value="ECO:0007669"/>
    <property type="project" value="InterPro"/>
</dbReference>
<evidence type="ECO:0000256" key="1">
    <source>
        <dbReference type="ARBA" id="ARBA00007352"/>
    </source>
</evidence>
<protein>
    <recommendedName>
        <fullName evidence="8">Iron-sulfur cluster carrier protein</fullName>
    </recommendedName>
</protein>
<comment type="similarity">
    <text evidence="8">Belongs to the Mrp/NBP35 ATP-binding proteins family.</text>
</comment>
<dbReference type="InterPro" id="IPR027417">
    <property type="entry name" value="P-loop_NTPase"/>
</dbReference>
<organism evidence="11 12">
    <name type="scientific">Paenibacillus lutrae</name>
    <dbReference type="NCBI Taxonomy" id="2078573"/>
    <lineage>
        <taxon>Bacteria</taxon>
        <taxon>Bacillati</taxon>
        <taxon>Bacillota</taxon>
        <taxon>Bacilli</taxon>
        <taxon>Bacillales</taxon>
        <taxon>Paenibacillaceae</taxon>
        <taxon>Paenibacillus</taxon>
    </lineage>
</organism>
<dbReference type="PROSITE" id="PS01215">
    <property type="entry name" value="MRP"/>
    <property type="match status" value="1"/>
</dbReference>
<keyword evidence="5 8" id="KW-0067">ATP-binding</keyword>
<dbReference type="InterPro" id="IPR034904">
    <property type="entry name" value="FSCA_dom_sf"/>
</dbReference>
<accession>A0A7X3FM36</accession>
<evidence type="ECO:0000259" key="10">
    <source>
        <dbReference type="Pfam" id="PF01883"/>
    </source>
</evidence>
<keyword evidence="6 8" id="KW-0408">Iron</keyword>
<dbReference type="Pfam" id="PF10609">
    <property type="entry name" value="ParA"/>
    <property type="match status" value="1"/>
</dbReference>
<dbReference type="GO" id="GO:0051539">
    <property type="term" value="F:4 iron, 4 sulfur cluster binding"/>
    <property type="evidence" value="ECO:0007669"/>
    <property type="project" value="TreeGrafter"/>
</dbReference>
<keyword evidence="12" id="KW-1185">Reference proteome</keyword>
<dbReference type="OrthoDB" id="9809679at2"/>
<dbReference type="Pfam" id="PF01883">
    <property type="entry name" value="FeS_assembly_P"/>
    <property type="match status" value="1"/>
</dbReference>
<dbReference type="InterPro" id="IPR019591">
    <property type="entry name" value="Mrp/NBP35_ATP-bd"/>
</dbReference>
<dbReference type="HAMAP" id="MF_02040">
    <property type="entry name" value="Mrp_NBP35"/>
    <property type="match status" value="1"/>
</dbReference>
<evidence type="ECO:0000256" key="8">
    <source>
        <dbReference type="HAMAP-Rule" id="MF_02040"/>
    </source>
</evidence>
<comment type="subunit">
    <text evidence="8">Homodimer.</text>
</comment>
<dbReference type="GO" id="GO:0016887">
    <property type="term" value="F:ATP hydrolysis activity"/>
    <property type="evidence" value="ECO:0007669"/>
    <property type="project" value="UniProtKB-UniRule"/>
</dbReference>
<evidence type="ECO:0000313" key="11">
    <source>
        <dbReference type="EMBL" id="MVP02221.1"/>
    </source>
</evidence>
<evidence type="ECO:0000256" key="9">
    <source>
        <dbReference type="SAM" id="MobiDB-lite"/>
    </source>
</evidence>